<dbReference type="Gene3D" id="3.40.50.620">
    <property type="entry name" value="HUPs"/>
    <property type="match status" value="1"/>
</dbReference>
<evidence type="ECO:0000256" key="4">
    <source>
        <dbReference type="ARBA" id="ARBA00022840"/>
    </source>
</evidence>
<keyword evidence="4 10" id="KW-0067">ATP-binding</keyword>
<keyword evidence="9" id="KW-0694">RNA-binding</keyword>
<keyword evidence="6 10" id="KW-0030">Aminoacyl-tRNA synthetase</keyword>
<dbReference type="InterPro" id="IPR036986">
    <property type="entry name" value="S4_RNA-bd_sf"/>
</dbReference>
<dbReference type="GO" id="GO:0005829">
    <property type="term" value="C:cytosol"/>
    <property type="evidence" value="ECO:0007669"/>
    <property type="project" value="TreeGrafter"/>
</dbReference>
<dbReference type="InterPro" id="IPR002305">
    <property type="entry name" value="aa-tRNA-synth_Ic"/>
</dbReference>
<dbReference type="PROSITE" id="PS50889">
    <property type="entry name" value="S4"/>
    <property type="match status" value="1"/>
</dbReference>
<dbReference type="InterPro" id="IPR002307">
    <property type="entry name" value="Tyr-tRNA-ligase"/>
</dbReference>
<dbReference type="Proteomes" id="UP000178227">
    <property type="component" value="Unassembled WGS sequence"/>
</dbReference>
<dbReference type="PRINTS" id="PR01040">
    <property type="entry name" value="TRNASYNTHTYR"/>
</dbReference>
<evidence type="ECO:0000256" key="3">
    <source>
        <dbReference type="ARBA" id="ARBA00022741"/>
    </source>
</evidence>
<dbReference type="Gene3D" id="1.10.240.10">
    <property type="entry name" value="Tyrosyl-Transfer RNA Synthetase"/>
    <property type="match status" value="1"/>
</dbReference>
<dbReference type="InterPro" id="IPR024088">
    <property type="entry name" value="Tyr-tRNA-ligase_bac-type"/>
</dbReference>
<evidence type="ECO:0000256" key="5">
    <source>
        <dbReference type="ARBA" id="ARBA00022917"/>
    </source>
</evidence>
<name>A0A1F8GEP4_9BACT</name>
<dbReference type="AlphaFoldDB" id="A0A1F8GEP4"/>
<evidence type="ECO:0000313" key="11">
    <source>
        <dbReference type="EMBL" id="OGN23196.1"/>
    </source>
</evidence>
<evidence type="ECO:0000256" key="7">
    <source>
        <dbReference type="ARBA" id="ARBA00048248"/>
    </source>
</evidence>
<evidence type="ECO:0000256" key="8">
    <source>
        <dbReference type="NCBIfam" id="TIGR00234"/>
    </source>
</evidence>
<dbReference type="InterPro" id="IPR001412">
    <property type="entry name" value="aa-tRNA-synth_I_CS"/>
</dbReference>
<dbReference type="InterPro" id="IPR014729">
    <property type="entry name" value="Rossmann-like_a/b/a_fold"/>
</dbReference>
<dbReference type="GO" id="GO:0003723">
    <property type="term" value="F:RNA binding"/>
    <property type="evidence" value="ECO:0007669"/>
    <property type="project" value="UniProtKB-KW"/>
</dbReference>
<dbReference type="EC" id="6.1.1.1" evidence="1 8"/>
<dbReference type="GO" id="GO:0006437">
    <property type="term" value="P:tyrosyl-tRNA aminoacylation"/>
    <property type="evidence" value="ECO:0007669"/>
    <property type="project" value="UniProtKB-UniRule"/>
</dbReference>
<dbReference type="PROSITE" id="PS00178">
    <property type="entry name" value="AA_TRNA_LIGASE_I"/>
    <property type="match status" value="1"/>
</dbReference>
<sequence>MFGNKTIIDEQKIEELLTRRIEAVFPSKEEARNRLKEGKALRVYLGIDPTGPDLHLGHTIPLLFLKQLLELGHKPVLVIGDFTARIGDPTDKESTRKPLTEKEVKGNMRNYLEQVYKIIPKGSFEVKYNSSWLSKMSFEEVLKLASSATVQQMIARDMFQERLKNEKPIGIHEFLYPLMQGYDSVAMKVDGEVGGNDQTFNMLVGRDLEKKMLNKDKLVFATKLLIDAESGKKMSKTEGGLISLSDSPQDMFGKTMKTVPDEMTATVFELCTEKPTQWIQDKKSSDPYEFKKKLAFELVRMYHGEKEAQKAKDEWERVFSRGELPSEMEEVKTAKLVELVGLVTQGSSSSAKILIDQGAVKVNGEVKKEWNFTPKEGDIIQIGPKKFVKVAR</sequence>
<dbReference type="SUPFAM" id="SSF52374">
    <property type="entry name" value="Nucleotidylyl transferase"/>
    <property type="match status" value="1"/>
</dbReference>
<keyword evidence="5 10" id="KW-0648">Protein biosynthesis</keyword>
<accession>A0A1F8GEP4</accession>
<evidence type="ECO:0000256" key="10">
    <source>
        <dbReference type="RuleBase" id="RU363036"/>
    </source>
</evidence>
<dbReference type="STRING" id="1802694.A2918_04145"/>
<proteinExistence type="inferred from homology"/>
<evidence type="ECO:0000256" key="2">
    <source>
        <dbReference type="ARBA" id="ARBA00022598"/>
    </source>
</evidence>
<dbReference type="PANTHER" id="PTHR11766">
    <property type="entry name" value="TYROSYL-TRNA SYNTHETASE"/>
    <property type="match status" value="1"/>
</dbReference>
<evidence type="ECO:0000256" key="1">
    <source>
        <dbReference type="ARBA" id="ARBA00013160"/>
    </source>
</evidence>
<gene>
    <name evidence="11" type="ORF">A2918_04145</name>
</gene>
<dbReference type="GO" id="GO:0005524">
    <property type="term" value="F:ATP binding"/>
    <property type="evidence" value="ECO:0007669"/>
    <property type="project" value="UniProtKB-KW"/>
</dbReference>
<dbReference type="NCBIfam" id="TIGR00234">
    <property type="entry name" value="tyrS"/>
    <property type="match status" value="1"/>
</dbReference>
<evidence type="ECO:0000256" key="6">
    <source>
        <dbReference type="ARBA" id="ARBA00023146"/>
    </source>
</evidence>
<organism evidence="11 12">
    <name type="scientific">Candidatus Yanofskybacteria bacterium RIFCSPLOWO2_01_FULL_42_49</name>
    <dbReference type="NCBI Taxonomy" id="1802694"/>
    <lineage>
        <taxon>Bacteria</taxon>
        <taxon>Candidatus Yanofskyibacteriota</taxon>
    </lineage>
</organism>
<dbReference type="GO" id="GO:0004831">
    <property type="term" value="F:tyrosine-tRNA ligase activity"/>
    <property type="evidence" value="ECO:0007669"/>
    <property type="project" value="UniProtKB-UniRule"/>
</dbReference>
<keyword evidence="2 10" id="KW-0436">Ligase</keyword>
<dbReference type="EMBL" id="MGKI01000004">
    <property type="protein sequence ID" value="OGN23196.1"/>
    <property type="molecule type" value="Genomic_DNA"/>
</dbReference>
<dbReference type="CDD" id="cd00165">
    <property type="entry name" value="S4"/>
    <property type="match status" value="1"/>
</dbReference>
<evidence type="ECO:0000313" key="12">
    <source>
        <dbReference type="Proteomes" id="UP000178227"/>
    </source>
</evidence>
<evidence type="ECO:0000256" key="9">
    <source>
        <dbReference type="PROSITE-ProRule" id="PRU00182"/>
    </source>
</evidence>
<protein>
    <recommendedName>
        <fullName evidence="1 8">Tyrosine--tRNA ligase</fullName>
        <ecNumber evidence="1 8">6.1.1.1</ecNumber>
    </recommendedName>
</protein>
<comment type="catalytic activity">
    <reaction evidence="7">
        <text>tRNA(Tyr) + L-tyrosine + ATP = L-tyrosyl-tRNA(Tyr) + AMP + diphosphate + H(+)</text>
        <dbReference type="Rhea" id="RHEA:10220"/>
        <dbReference type="Rhea" id="RHEA-COMP:9706"/>
        <dbReference type="Rhea" id="RHEA-COMP:9707"/>
        <dbReference type="ChEBI" id="CHEBI:15378"/>
        <dbReference type="ChEBI" id="CHEBI:30616"/>
        <dbReference type="ChEBI" id="CHEBI:33019"/>
        <dbReference type="ChEBI" id="CHEBI:58315"/>
        <dbReference type="ChEBI" id="CHEBI:78442"/>
        <dbReference type="ChEBI" id="CHEBI:78536"/>
        <dbReference type="ChEBI" id="CHEBI:456215"/>
        <dbReference type="EC" id="6.1.1.1"/>
    </reaction>
</comment>
<reference evidence="11 12" key="1">
    <citation type="journal article" date="2016" name="Nat. Commun.">
        <title>Thousands of microbial genomes shed light on interconnected biogeochemical processes in an aquifer system.</title>
        <authorList>
            <person name="Anantharaman K."/>
            <person name="Brown C.T."/>
            <person name="Hug L.A."/>
            <person name="Sharon I."/>
            <person name="Castelle C.J."/>
            <person name="Probst A.J."/>
            <person name="Thomas B.C."/>
            <person name="Singh A."/>
            <person name="Wilkins M.J."/>
            <person name="Karaoz U."/>
            <person name="Brodie E.L."/>
            <person name="Williams K.H."/>
            <person name="Hubbard S.S."/>
            <person name="Banfield J.F."/>
        </authorList>
    </citation>
    <scope>NUCLEOTIDE SEQUENCE [LARGE SCALE GENOMIC DNA]</scope>
</reference>
<dbReference type="Pfam" id="PF00579">
    <property type="entry name" value="tRNA-synt_1b"/>
    <property type="match status" value="1"/>
</dbReference>
<dbReference type="Gene3D" id="3.10.290.10">
    <property type="entry name" value="RNA-binding S4 domain"/>
    <property type="match status" value="1"/>
</dbReference>
<comment type="caution">
    <text evidence="11">The sequence shown here is derived from an EMBL/GenBank/DDBJ whole genome shotgun (WGS) entry which is preliminary data.</text>
</comment>
<keyword evidence="3 10" id="KW-0547">Nucleotide-binding</keyword>
<comment type="similarity">
    <text evidence="10">Belongs to the class-I aminoacyl-tRNA synthetase family.</text>
</comment>
<dbReference type="PANTHER" id="PTHR11766:SF1">
    <property type="entry name" value="TYROSINE--TRNA LIGASE"/>
    <property type="match status" value="1"/>
</dbReference>
<dbReference type="SUPFAM" id="SSF55174">
    <property type="entry name" value="Alpha-L RNA-binding motif"/>
    <property type="match status" value="1"/>
</dbReference>